<keyword evidence="1" id="KW-0812">Transmembrane</keyword>
<keyword evidence="3" id="KW-1185">Reference proteome</keyword>
<evidence type="ECO:0000256" key="1">
    <source>
        <dbReference type="SAM" id="Phobius"/>
    </source>
</evidence>
<protein>
    <submittedName>
        <fullName evidence="2">DUF4260 domain-containing protein</fullName>
    </submittedName>
</protein>
<dbReference type="InterPro" id="IPR025356">
    <property type="entry name" value="DUF4260"/>
</dbReference>
<keyword evidence="1" id="KW-0472">Membrane</keyword>
<organism evidence="2 3">
    <name type="scientific">Paracoccus broussonetiae</name>
    <dbReference type="NCBI Taxonomy" id="3075834"/>
    <lineage>
        <taxon>Bacteria</taxon>
        <taxon>Pseudomonadati</taxon>
        <taxon>Pseudomonadota</taxon>
        <taxon>Alphaproteobacteria</taxon>
        <taxon>Rhodobacterales</taxon>
        <taxon>Paracoccaceae</taxon>
        <taxon>Paracoccus</taxon>
    </lineage>
</organism>
<feature type="transmembrane region" description="Helical" evidence="1">
    <location>
        <begin position="62"/>
        <end position="92"/>
    </location>
</feature>
<dbReference type="Pfam" id="PF14079">
    <property type="entry name" value="DUF4260"/>
    <property type="match status" value="1"/>
</dbReference>
<dbReference type="Proteomes" id="UP001251085">
    <property type="component" value="Unassembled WGS sequence"/>
</dbReference>
<dbReference type="RefSeq" id="WP_311760084.1">
    <property type="nucleotide sequence ID" value="NZ_JAVRQI010000010.1"/>
</dbReference>
<reference evidence="3" key="1">
    <citation type="submission" date="2023-07" db="EMBL/GenBank/DDBJ databases">
        <title>Characterization of two Paracoccaceae strains isolated from Phycosphere and proposal of Xinfangfangia lacusdiani sp. nov.</title>
        <authorList>
            <person name="Deng Y."/>
            <person name="Zhang Y.Q."/>
        </authorList>
    </citation>
    <scope>NUCLEOTIDE SEQUENCE [LARGE SCALE GENOMIC DNA]</scope>
    <source>
        <strain evidence="3">CPCC 101403</strain>
    </source>
</reference>
<dbReference type="EMBL" id="JAVRQI010000010">
    <property type="protein sequence ID" value="MDT1062996.1"/>
    <property type="molecule type" value="Genomic_DNA"/>
</dbReference>
<evidence type="ECO:0000313" key="3">
    <source>
        <dbReference type="Proteomes" id="UP001251085"/>
    </source>
</evidence>
<proteinExistence type="predicted"/>
<gene>
    <name evidence="2" type="ORF">RM190_14040</name>
</gene>
<sequence>MSARIWQRAEGAGIALGGVLAAGFASPDWPWWAWLVAFLAPDLSIAGYLAGNRIGAVVYNAAHLYALPFLLMMLGVAAGSTALISAGGLWLAHIGADRALGYGLKLPSGFRDTHLGRIQGTGSD</sequence>
<accession>A0ABU3EFI2</accession>
<comment type="caution">
    <text evidence="2">The sequence shown here is derived from an EMBL/GenBank/DDBJ whole genome shotgun (WGS) entry which is preliminary data.</text>
</comment>
<evidence type="ECO:0000313" key="2">
    <source>
        <dbReference type="EMBL" id="MDT1062996.1"/>
    </source>
</evidence>
<keyword evidence="1" id="KW-1133">Transmembrane helix</keyword>
<name>A0ABU3EFI2_9RHOB</name>